<evidence type="ECO:0000313" key="3">
    <source>
        <dbReference type="Proteomes" id="UP000542742"/>
    </source>
</evidence>
<dbReference type="Proteomes" id="UP000542742">
    <property type="component" value="Unassembled WGS sequence"/>
</dbReference>
<dbReference type="RefSeq" id="WP_184952200.1">
    <property type="nucleotide sequence ID" value="NZ_BOMC01000056.1"/>
</dbReference>
<accession>A0A7W7G2B9</accession>
<gene>
    <name evidence="2" type="ORF">BKA14_003755</name>
</gene>
<dbReference type="AlphaFoldDB" id="A0A7W7G2B9"/>
<keyword evidence="3" id="KW-1185">Reference proteome</keyword>
<comment type="caution">
    <text evidence="2">The sequence shown here is derived from an EMBL/GenBank/DDBJ whole genome shotgun (WGS) entry which is preliminary data.</text>
</comment>
<evidence type="ECO:0000256" key="1">
    <source>
        <dbReference type="SAM" id="MobiDB-lite"/>
    </source>
</evidence>
<evidence type="ECO:0008006" key="4">
    <source>
        <dbReference type="Google" id="ProtNLM"/>
    </source>
</evidence>
<dbReference type="Gene3D" id="3.10.180.10">
    <property type="entry name" value="2,3-Dihydroxybiphenyl 1,2-Dioxygenase, domain 1"/>
    <property type="match status" value="1"/>
</dbReference>
<dbReference type="SUPFAM" id="SSF54593">
    <property type="entry name" value="Glyoxalase/Bleomycin resistance protein/Dihydroxybiphenyl dioxygenase"/>
    <property type="match status" value="1"/>
</dbReference>
<feature type="compositionally biased region" description="Basic and acidic residues" evidence="1">
    <location>
        <begin position="96"/>
        <end position="109"/>
    </location>
</feature>
<protein>
    <recommendedName>
        <fullName evidence="4">VOC domain-containing protein</fullName>
    </recommendedName>
</protein>
<reference evidence="2 3" key="1">
    <citation type="submission" date="2020-08" db="EMBL/GenBank/DDBJ databases">
        <title>Sequencing the genomes of 1000 actinobacteria strains.</title>
        <authorList>
            <person name="Klenk H.-P."/>
        </authorList>
    </citation>
    <scope>NUCLEOTIDE SEQUENCE [LARGE SCALE GENOMIC DNA]</scope>
    <source>
        <strain evidence="2 3">DSM 45518</strain>
    </source>
</reference>
<evidence type="ECO:0000313" key="2">
    <source>
        <dbReference type="EMBL" id="MBB4693607.1"/>
    </source>
</evidence>
<dbReference type="InterPro" id="IPR029068">
    <property type="entry name" value="Glyas_Bleomycin-R_OHBP_Dase"/>
</dbReference>
<dbReference type="CDD" id="cd06587">
    <property type="entry name" value="VOC"/>
    <property type="match status" value="1"/>
</dbReference>
<feature type="region of interest" description="Disordered" evidence="1">
    <location>
        <begin position="89"/>
        <end position="111"/>
    </location>
</feature>
<organism evidence="2 3">
    <name type="scientific">Paractinoplanes abujensis</name>
    <dbReference type="NCBI Taxonomy" id="882441"/>
    <lineage>
        <taxon>Bacteria</taxon>
        <taxon>Bacillati</taxon>
        <taxon>Actinomycetota</taxon>
        <taxon>Actinomycetes</taxon>
        <taxon>Micromonosporales</taxon>
        <taxon>Micromonosporaceae</taxon>
        <taxon>Paractinoplanes</taxon>
    </lineage>
</organism>
<name>A0A7W7G2B9_9ACTN</name>
<dbReference type="EMBL" id="JACHMF010000001">
    <property type="protein sequence ID" value="MBB4693607.1"/>
    <property type="molecule type" value="Genomic_DNA"/>
</dbReference>
<proteinExistence type="predicted"/>
<sequence>MQAEVEAAVPVLYVRNVESAQAFYALFGYREMQTGGDDDARWSYLKCGEHTLLLVCVQPALITHELPLVIYLYVTDLGQVREQLDHAGHDYQTSGRPDHAPGGELRTQDPDGNVVLVGQRTAVAADERSAPSAQEARFSLMRQAAEAISRRGGAPATCQVPAAEGNPCPLPAEIKLADTWGATVWACLTHADEALINAPGAFIASEDAQGLGPWLTHRGATP</sequence>